<accession>A0A5B2TD54</accession>
<dbReference type="RefSeq" id="WP_149813647.1">
    <property type="nucleotide sequence ID" value="NZ_VUKA01000015.1"/>
</dbReference>
<dbReference type="PROSITE" id="PS51257">
    <property type="entry name" value="PROKAR_LIPOPROTEIN"/>
    <property type="match status" value="1"/>
</dbReference>
<protein>
    <recommendedName>
        <fullName evidence="4">Lipoprotein</fullName>
    </recommendedName>
</protein>
<dbReference type="OrthoDB" id="7274329at2"/>
<dbReference type="Proteomes" id="UP000322110">
    <property type="component" value="Unassembled WGS sequence"/>
</dbReference>
<keyword evidence="1" id="KW-0732">Signal</keyword>
<feature type="chain" id="PRO_5022784232" description="Lipoprotein" evidence="1">
    <location>
        <begin position="21"/>
        <end position="116"/>
    </location>
</feature>
<dbReference type="EMBL" id="VUKA01000015">
    <property type="protein sequence ID" value="KAA2211778.1"/>
    <property type="molecule type" value="Genomic_DNA"/>
</dbReference>
<gene>
    <name evidence="2" type="ORF">F0Q34_18015</name>
</gene>
<evidence type="ECO:0000313" key="3">
    <source>
        <dbReference type="Proteomes" id="UP000322110"/>
    </source>
</evidence>
<evidence type="ECO:0000256" key="1">
    <source>
        <dbReference type="SAM" id="SignalP"/>
    </source>
</evidence>
<organism evidence="2 3">
    <name type="scientific">Teichococcus oryzae</name>
    <dbReference type="NCBI Taxonomy" id="1608942"/>
    <lineage>
        <taxon>Bacteria</taxon>
        <taxon>Pseudomonadati</taxon>
        <taxon>Pseudomonadota</taxon>
        <taxon>Alphaproteobacteria</taxon>
        <taxon>Acetobacterales</taxon>
        <taxon>Roseomonadaceae</taxon>
        <taxon>Roseomonas</taxon>
    </lineage>
</organism>
<sequence length="116" mass="12825">MSMHRNSLACCLLLFLSACAGWSKPGASGAEERSALRQCEARAEAEVPPIWETSVARSGYWIPSRTECTADGRACRQDGGRFQWPEYQTRDANAGLRDSVVASCMRDQGWQREPGL</sequence>
<feature type="signal peptide" evidence="1">
    <location>
        <begin position="1"/>
        <end position="20"/>
    </location>
</feature>
<reference evidence="2 3" key="1">
    <citation type="journal article" date="2015" name="Int. J. Syst. Evol. Microbiol.">
        <title>Roseomonas oryzae sp. nov., isolated from paddy rhizosphere soil.</title>
        <authorList>
            <person name="Ramaprasad E.V."/>
            <person name="Sasikala Ch."/>
            <person name="Ramana Ch.V."/>
        </authorList>
    </citation>
    <scope>NUCLEOTIDE SEQUENCE [LARGE SCALE GENOMIC DNA]</scope>
    <source>
        <strain evidence="2 3">KCTC 42542</strain>
    </source>
</reference>
<evidence type="ECO:0008006" key="4">
    <source>
        <dbReference type="Google" id="ProtNLM"/>
    </source>
</evidence>
<keyword evidence="3" id="KW-1185">Reference proteome</keyword>
<comment type="caution">
    <text evidence="2">The sequence shown here is derived from an EMBL/GenBank/DDBJ whole genome shotgun (WGS) entry which is preliminary data.</text>
</comment>
<dbReference type="AlphaFoldDB" id="A0A5B2TD54"/>
<name>A0A5B2TD54_9PROT</name>
<proteinExistence type="predicted"/>
<evidence type="ECO:0000313" key="2">
    <source>
        <dbReference type="EMBL" id="KAA2211778.1"/>
    </source>
</evidence>